<keyword evidence="2" id="KW-1185">Reference proteome</keyword>
<dbReference type="OrthoDB" id="2183194at2"/>
<dbReference type="PATRIC" id="fig|700597.3.peg.1796"/>
<evidence type="ECO:0000313" key="1">
    <source>
        <dbReference type="EMBL" id="EGX60089.1"/>
    </source>
</evidence>
<protein>
    <submittedName>
        <fullName evidence="1">Uncharacterized protein</fullName>
    </submittedName>
</protein>
<comment type="caution">
    <text evidence="1">The sequence shown here is derived from an EMBL/GenBank/DDBJ whole genome shotgun (WGS) entry which is preliminary data.</text>
</comment>
<accession>G2G8M4</accession>
<dbReference type="RefSeq" id="WP_007493578.1">
    <property type="nucleotide sequence ID" value="NZ_AGBF01000019.1"/>
</dbReference>
<sequence>MPTLNFVLLGADGLSPVLNNAGDNAGDLARRLDAAARSGDTSMLRFTRSADGRLRDLRGRYITVADAQRRLADGLPDLARRLDAAARSGDTSVTRFTRSADGRLRDLRGRFISVADAQRLLADGMPDVAARADDSAQSLGGLVAVTRLLWPAAIPAAASLVPLAAGAVTVAVAMGAMGLALGPQVAALGRASQAQQAYEAAVAKSGARSQEAVQAQVAYAKAVAELPPETRRAAAAVGLLKDEYKAWSDSLAADTMGPFTKGVALAGALVPKTTGLVKVASAETDRFITILGGTMASPGLDAANARFAAFGRKTLAGLNDDLVRLLRTGGQGEVGSNARRFMDWARAQGPTVASVLSSVSTALVNVLQAGSDVGVGLLQVIEVLARLVSAVPPEAIGWFLQLALAVKAVQLAVAGAAATAGASAAFTAGITAMQTAAAGATGVLPKLTAAIATMSRATKVAVAGTGIGLLLIALTELSQRGRQAPPDVDKLTSSLRQLASTGKVTGEASKAFGSDLDGMYGKVKSLTDPGTLDGIQQFLVGWTGWDSTPVKEAKANLGAVDEALAGLVRGGQSDLAAAALKRLTAEYGKGGRDTSEFTSKLQAYKGAVADAKFEQQLAAQSMGLFGSQAQKVQGKLDAQKRSADGLRQSLQALNDVNRAGLGGMIGFEAAIDNAAKAARDNAGALEMSGGRLNLNSEKARTAATALQDLASRTDEAAASARESGASWETVTGVYTRGRAALVRTAQAMGLNRAEAGQLADQILKIPDKKVRVDMSKEDAQRDLEAFNAAVKRTPGSKSVTLKALSKGAEQILEGFGLKVKRLPNGSVTVTARTGAALAGVRNVKGAVDSLRSRSITITATYYRRGDGASFMGASGRYASGGPVRGYASGGSIQAFPEGGYVDGPGTGVSDSILALFGSGARGRVSNTEYVIRSAMVRKFGIPFFDALNAGRLLMPRGMGRFADGGASVAGAAVAGGLAAGMTGSAGQVSSAARVMAGAVTAGIRDELQIASPSKKTKALAADVGRGFISGLTGSRDKIKSVAADLAKDIKTAFTGRKESSLLKSMDRQTKKLLDYAARRDALAKKIAEAKAYASDVTKTARGQAGLSSLGMDAEQVTAGGIKGGLGAKLAQIKQFTKYVGMLAKRGLAKGLIRQILDMSPESGYAYASALAGASASTLSSISKTQSAIDSATKSLGTQGADILYDSGKNASEGFLKGLESQEKDIEKLMLKIAKSMQKSIKKALGIRSPSAVMAQLGAYSTQGLARGLVDSMPVLDRALGAVSGRVSGIQPVMGRAAMAGAGGGPVFNVSVVVEQAMDPIAVGQEIQRIMLQLGRSQGAKVSLNLGGRG</sequence>
<evidence type="ECO:0000313" key="2">
    <source>
        <dbReference type="Proteomes" id="UP000004217"/>
    </source>
</evidence>
<proteinExistence type="predicted"/>
<dbReference type="Proteomes" id="UP000004217">
    <property type="component" value="Unassembled WGS sequence"/>
</dbReference>
<gene>
    <name evidence="1" type="ORF">SZN_09211</name>
</gene>
<name>G2G8M4_9ACTN</name>
<dbReference type="EMBL" id="AGBF01000019">
    <property type="protein sequence ID" value="EGX60089.1"/>
    <property type="molecule type" value="Genomic_DNA"/>
</dbReference>
<organism evidence="1 2">
    <name type="scientific">Streptomyces zinciresistens K42</name>
    <dbReference type="NCBI Taxonomy" id="700597"/>
    <lineage>
        <taxon>Bacteria</taxon>
        <taxon>Bacillati</taxon>
        <taxon>Actinomycetota</taxon>
        <taxon>Actinomycetes</taxon>
        <taxon>Kitasatosporales</taxon>
        <taxon>Streptomycetaceae</taxon>
        <taxon>Streptomyces</taxon>
    </lineage>
</organism>
<reference evidence="1 2" key="1">
    <citation type="submission" date="2011-08" db="EMBL/GenBank/DDBJ databases">
        <authorList>
            <person name="Lin Y."/>
            <person name="Hao X."/>
            <person name="Johnstone L."/>
            <person name="Miller S.J."/>
            <person name="Wei G."/>
            <person name="Rensing C."/>
        </authorList>
    </citation>
    <scope>NUCLEOTIDE SEQUENCE [LARGE SCALE GENOMIC DNA]</scope>
    <source>
        <strain evidence="1 2">K42</strain>
    </source>
</reference>